<protein>
    <submittedName>
        <fullName evidence="1">Uncharacterized protein</fullName>
    </submittedName>
</protein>
<reference evidence="1 2" key="1">
    <citation type="journal article" date="2018" name="Mol. Ecol.">
        <title>The obligate alkalophilic soda-lake fungus Sodiomyces alkalinus has shifted to a protein diet.</title>
        <authorList>
            <person name="Grum-Grzhimaylo A.A."/>
            <person name="Falkoski D.L."/>
            <person name="van den Heuvel J."/>
            <person name="Valero-Jimenez C.A."/>
            <person name="Min B."/>
            <person name="Choi I.G."/>
            <person name="Lipzen A."/>
            <person name="Daum C.G."/>
            <person name="Aanen D.K."/>
            <person name="Tsang A."/>
            <person name="Henrissat B."/>
            <person name="Bilanenko E.N."/>
            <person name="de Vries R.P."/>
            <person name="van Kan J.A.L."/>
            <person name="Grigoriev I.V."/>
            <person name="Debets A.J.M."/>
        </authorList>
    </citation>
    <scope>NUCLEOTIDE SEQUENCE [LARGE SCALE GENOMIC DNA]</scope>
    <source>
        <strain evidence="1 2">F11</strain>
    </source>
</reference>
<organism evidence="1 2">
    <name type="scientific">Sodiomyces alkalinus (strain CBS 110278 / VKM F-3762 / F11)</name>
    <name type="common">Alkaliphilic filamentous fungus</name>
    <dbReference type="NCBI Taxonomy" id="1314773"/>
    <lineage>
        <taxon>Eukaryota</taxon>
        <taxon>Fungi</taxon>
        <taxon>Dikarya</taxon>
        <taxon>Ascomycota</taxon>
        <taxon>Pezizomycotina</taxon>
        <taxon>Sordariomycetes</taxon>
        <taxon>Hypocreomycetidae</taxon>
        <taxon>Glomerellales</taxon>
        <taxon>Plectosphaerellaceae</taxon>
        <taxon>Sodiomyces</taxon>
    </lineage>
</organism>
<sequence>MSSIHLCFASPASAGASVAFVLIRVLASISRCVRIPRFEDDVDPFAPLILLYSTSKQRVMALVSSTDRVCIRNSEIESDGGRLLTLQQEESQYPKRTRKIERRIERKISGMTHHK</sequence>
<dbReference type="RefSeq" id="XP_028468027.1">
    <property type="nucleotide sequence ID" value="XM_028615778.1"/>
</dbReference>
<dbReference type="GeneID" id="39584255"/>
<evidence type="ECO:0000313" key="1">
    <source>
        <dbReference type="EMBL" id="ROT40221.1"/>
    </source>
</evidence>
<dbReference type="AlphaFoldDB" id="A0A3N2Q0C6"/>
<accession>A0A3N2Q0C6</accession>
<dbReference type="Proteomes" id="UP000272025">
    <property type="component" value="Unassembled WGS sequence"/>
</dbReference>
<proteinExistence type="predicted"/>
<name>A0A3N2Q0C6_SODAK</name>
<gene>
    <name evidence="1" type="ORF">SODALDRAFT_91242</name>
</gene>
<keyword evidence="2" id="KW-1185">Reference proteome</keyword>
<dbReference type="EMBL" id="ML119052">
    <property type="protein sequence ID" value="ROT40221.1"/>
    <property type="molecule type" value="Genomic_DNA"/>
</dbReference>
<evidence type="ECO:0000313" key="2">
    <source>
        <dbReference type="Proteomes" id="UP000272025"/>
    </source>
</evidence>